<feature type="region of interest" description="Disordered" evidence="1">
    <location>
        <begin position="102"/>
        <end position="158"/>
    </location>
</feature>
<dbReference type="AlphaFoldDB" id="A0A0H5C936"/>
<evidence type="ECO:0000256" key="1">
    <source>
        <dbReference type="SAM" id="MobiDB-lite"/>
    </source>
</evidence>
<feature type="compositionally biased region" description="Basic and acidic residues" evidence="1">
    <location>
        <begin position="102"/>
        <end position="119"/>
    </location>
</feature>
<gene>
    <name evidence="3" type="ORF">BN1211_5813</name>
</gene>
<sequence length="267" mass="29728">MESIWIEDEYKLQAPREVQVINSEKPELKSKMVELPPLPPTSYFQSLLMPTGENKTKKKRGLSRLLDKLNGEQVYVKPRPKISTPYGFNHIGHVAEDTTVVGDEHEHGEGKHHDGEHYDGQAADAPADANGKDKPVAINTTSSIPRSTSQQTSLVSSTFTRNSVVTRATSISTKKEVEDLWISPVTDASPCYGSPVERHRFLSSISPIVSTEKDTFDVDHLFDNSKEFDTVEDAIKNGVLFDFDVLQLDDDISSNECLAQIPEDNMI</sequence>
<dbReference type="EMBL" id="CDQK01000007">
    <property type="protein sequence ID" value="CEP24876.1"/>
    <property type="molecule type" value="Genomic_DNA"/>
</dbReference>
<dbReference type="PROSITE" id="PS50108">
    <property type="entry name" value="CRIB"/>
    <property type="match status" value="1"/>
</dbReference>
<feature type="compositionally biased region" description="Low complexity" evidence="1">
    <location>
        <begin position="147"/>
        <end position="158"/>
    </location>
</feature>
<proteinExistence type="predicted"/>
<protein>
    <recommendedName>
        <fullName evidence="2">CRIB domain-containing protein</fullName>
    </recommendedName>
</protein>
<dbReference type="InterPro" id="IPR000095">
    <property type="entry name" value="CRIB_dom"/>
</dbReference>
<evidence type="ECO:0000313" key="4">
    <source>
        <dbReference type="Proteomes" id="UP000038830"/>
    </source>
</evidence>
<feature type="domain" description="CRIB" evidence="2">
    <location>
        <begin position="82"/>
        <end position="95"/>
    </location>
</feature>
<reference evidence="4" key="1">
    <citation type="journal article" date="2015" name="J. Biotechnol.">
        <title>The structure of the Cyberlindnera jadinii genome and its relation to Candida utilis analyzed by the occurrence of single nucleotide polymorphisms.</title>
        <authorList>
            <person name="Rupp O."/>
            <person name="Brinkrolf K."/>
            <person name="Buerth C."/>
            <person name="Kunigo M."/>
            <person name="Schneider J."/>
            <person name="Jaenicke S."/>
            <person name="Goesmann A."/>
            <person name="Puehler A."/>
            <person name="Jaeger K.-E."/>
            <person name="Ernst J.F."/>
        </authorList>
    </citation>
    <scope>NUCLEOTIDE SEQUENCE [LARGE SCALE GENOMIC DNA]</scope>
    <source>
        <strain evidence="4">ATCC 18201 / CBS 1600 / BCRC 20928 / JCM 3617 / NBRC 0987 / NRRL Y-1542</strain>
    </source>
</reference>
<organism evidence="3 4">
    <name type="scientific">Cyberlindnera jadinii (strain ATCC 18201 / CBS 1600 / BCRC 20928 / JCM 3617 / NBRC 0987 / NRRL Y-1542)</name>
    <name type="common">Torula yeast</name>
    <name type="synonym">Candida utilis</name>
    <dbReference type="NCBI Taxonomy" id="983966"/>
    <lineage>
        <taxon>Eukaryota</taxon>
        <taxon>Fungi</taxon>
        <taxon>Dikarya</taxon>
        <taxon>Ascomycota</taxon>
        <taxon>Saccharomycotina</taxon>
        <taxon>Saccharomycetes</taxon>
        <taxon>Phaffomycetales</taxon>
        <taxon>Phaffomycetaceae</taxon>
        <taxon>Cyberlindnera</taxon>
    </lineage>
</organism>
<evidence type="ECO:0000259" key="2">
    <source>
        <dbReference type="PROSITE" id="PS50108"/>
    </source>
</evidence>
<name>A0A0H5C936_CYBJN</name>
<accession>A0A0H5C936</accession>
<evidence type="ECO:0000313" key="3">
    <source>
        <dbReference type="EMBL" id="CEP24876.1"/>
    </source>
</evidence>
<dbReference type="Proteomes" id="UP000038830">
    <property type="component" value="Unassembled WGS sequence"/>
</dbReference>